<protein>
    <submittedName>
        <fullName evidence="1">Uncharacterized protein</fullName>
    </submittedName>
</protein>
<sequence length="52" mass="6140">MHKLSDESHRVRWEVSLSIKNVVQAYIAVSEIIIRPTKQVNYHLKTTMFNLD</sequence>
<proteinExistence type="predicted"/>
<dbReference type="EMBL" id="CP051128">
    <property type="protein sequence ID" value="QIZ08157.1"/>
    <property type="molecule type" value="Genomic_DNA"/>
</dbReference>
<dbReference type="AlphaFoldDB" id="A0A6H1P418"/>
<dbReference type="Proteomes" id="UP000501868">
    <property type="component" value="Chromosome"/>
</dbReference>
<reference evidence="1 2" key="2">
    <citation type="submission" date="2020-04" db="EMBL/GenBank/DDBJ databases">
        <authorList>
            <person name="Fomenkov A."/>
            <person name="Anton B.P."/>
            <person name="Roberts R.J."/>
        </authorList>
    </citation>
    <scope>NUCLEOTIDE SEQUENCE [LARGE SCALE GENOMIC DNA]</scope>
    <source>
        <strain evidence="1 2">S2</strain>
    </source>
</reference>
<organism evidence="1 2">
    <name type="scientific">Priestia megaterium</name>
    <name type="common">Bacillus megaterium</name>
    <dbReference type="NCBI Taxonomy" id="1404"/>
    <lineage>
        <taxon>Bacteria</taxon>
        <taxon>Bacillati</taxon>
        <taxon>Bacillota</taxon>
        <taxon>Bacilli</taxon>
        <taxon>Bacillales</taxon>
        <taxon>Bacillaceae</taxon>
        <taxon>Priestia</taxon>
    </lineage>
</organism>
<accession>A0A6H1P418</accession>
<evidence type="ECO:0000313" key="1">
    <source>
        <dbReference type="EMBL" id="QIZ08157.1"/>
    </source>
</evidence>
<evidence type="ECO:0000313" key="2">
    <source>
        <dbReference type="Proteomes" id="UP000501868"/>
    </source>
</evidence>
<reference evidence="1 2" key="1">
    <citation type="submission" date="2020-04" db="EMBL/GenBank/DDBJ databases">
        <title>Genome-Wide Identification of 5-Methylcytosine Sites in Bacterial Genomes By High-Throughput Sequencing of MspJI Restriction Fragments.</title>
        <authorList>
            <person name="Wu V."/>
        </authorList>
    </citation>
    <scope>NUCLEOTIDE SEQUENCE [LARGE SCALE GENOMIC DNA]</scope>
    <source>
        <strain evidence="1 2">S2</strain>
    </source>
</reference>
<gene>
    <name evidence="1" type="ORF">HFZ78_16650</name>
</gene>
<name>A0A6H1P418_PRIMG</name>